<name>A0A8S9P0K3_BRACR</name>
<dbReference type="AlphaFoldDB" id="A0A8S9P0K3"/>
<evidence type="ECO:0000256" key="2">
    <source>
        <dbReference type="SAM" id="MobiDB-lite"/>
    </source>
</evidence>
<feature type="compositionally biased region" description="Low complexity" evidence="2">
    <location>
        <begin position="465"/>
        <end position="475"/>
    </location>
</feature>
<organism evidence="3 4">
    <name type="scientific">Brassica cretica</name>
    <name type="common">Mustard</name>
    <dbReference type="NCBI Taxonomy" id="69181"/>
    <lineage>
        <taxon>Eukaryota</taxon>
        <taxon>Viridiplantae</taxon>
        <taxon>Streptophyta</taxon>
        <taxon>Embryophyta</taxon>
        <taxon>Tracheophyta</taxon>
        <taxon>Spermatophyta</taxon>
        <taxon>Magnoliopsida</taxon>
        <taxon>eudicotyledons</taxon>
        <taxon>Gunneridae</taxon>
        <taxon>Pentapetalae</taxon>
        <taxon>rosids</taxon>
        <taxon>malvids</taxon>
        <taxon>Brassicales</taxon>
        <taxon>Brassicaceae</taxon>
        <taxon>Brassiceae</taxon>
        <taxon>Brassica</taxon>
    </lineage>
</organism>
<gene>
    <name evidence="3" type="ORF">F2Q69_00005792</name>
</gene>
<feature type="region of interest" description="Disordered" evidence="2">
    <location>
        <begin position="518"/>
        <end position="554"/>
    </location>
</feature>
<dbReference type="EMBL" id="QGKX02001521">
    <property type="protein sequence ID" value="KAF3510708.1"/>
    <property type="molecule type" value="Genomic_DNA"/>
</dbReference>
<dbReference type="Proteomes" id="UP000712600">
    <property type="component" value="Unassembled WGS sequence"/>
</dbReference>
<feature type="region of interest" description="Disordered" evidence="2">
    <location>
        <begin position="430"/>
        <end position="475"/>
    </location>
</feature>
<proteinExistence type="predicted"/>
<feature type="coiled-coil region" evidence="1">
    <location>
        <begin position="577"/>
        <end position="604"/>
    </location>
</feature>
<protein>
    <submittedName>
        <fullName evidence="3">Uncharacterized protein</fullName>
    </submittedName>
</protein>
<feature type="region of interest" description="Disordered" evidence="2">
    <location>
        <begin position="759"/>
        <end position="805"/>
    </location>
</feature>
<comment type="caution">
    <text evidence="3">The sequence shown here is derived from an EMBL/GenBank/DDBJ whole genome shotgun (WGS) entry which is preliminary data.</text>
</comment>
<evidence type="ECO:0000313" key="4">
    <source>
        <dbReference type="Proteomes" id="UP000712600"/>
    </source>
</evidence>
<feature type="region of interest" description="Disordered" evidence="2">
    <location>
        <begin position="641"/>
        <end position="664"/>
    </location>
</feature>
<evidence type="ECO:0000256" key="1">
    <source>
        <dbReference type="SAM" id="Coils"/>
    </source>
</evidence>
<reference evidence="3" key="1">
    <citation type="submission" date="2019-12" db="EMBL/GenBank/DDBJ databases">
        <title>Genome sequencing and annotation of Brassica cretica.</title>
        <authorList>
            <person name="Studholme D.J."/>
            <person name="Sarris P."/>
        </authorList>
    </citation>
    <scope>NUCLEOTIDE SEQUENCE</scope>
    <source>
        <strain evidence="3">PFS-109/04</strain>
        <tissue evidence="3">Leaf</tissue>
    </source>
</reference>
<sequence>MEFSFPLGKKVERDVLQDERATTTVFSKNPSSSRLALISKFRSVDLSLYGLGSLRIVFLMWALVGWSRLNSSIFGNMEDSPYRKFSFSQGKGAVLGTGPGVLRSGEPGFLLAGILRTGVPSSGDPENWGPFQRGSRSRCPAWGLEEFNTRGKQQSLALGSVHPYQHPLSLSVTSCRSTCPAVPEATRKLNCYSYQIPQAWSVQSAKEYVPHRSTTTLVRCWGQNRLRRNQRQKNFRENLLFHKNKKSGKNGKNYQRSNDQFVKTNKLDRPWNTAQPFIELYQVQFGERPSWIEHGFISAIRRAGSNTDSARPFAELEQSSSANGQAGSTGVYLRLVLVTSRPKLHRTHSCFVSIRVPTFVARFLSVTVTVDPDTSFVDRHSLTTSTKDILLPSTDIFHPTSIDTSVKTSIDTEPQDMVATLILVRDEWGDLHDQEGQGEPGADRPRPWARRSAEKETSRTSTEMSAIPSSSALSISTEGNKSLSVAAPLVGMDTVPVQVPESMPPPLDRKVIVLGLPAPSAAPLPKGRKRNGAATETAKKRRCSNGAEGEPSGPLPQYRAKFISLIDRMISDCGSEVEHLTEGLAESREALKRIEATLKSTEDAHAAEISQLEFQVSVLERDLGKSASALFRMKKEKKAKASEVRRLQRQIQSQEEPRTREPAGTVVPRDEFHARLTRMAVLFDSLMAVRKKDLALAGIDGGLGEIQLLKGEAVPTLDSEEARLLSHKEELMASEGDFDSILSLLKSECTLAPCLEETEGQGCAAEEGEGDAVERGDGEVAEGGDVDAVPSSDEVEDEGGAPRSA</sequence>
<accession>A0A8S9P0K3</accession>
<keyword evidence="1" id="KW-0175">Coiled coil</keyword>
<feature type="compositionally biased region" description="Basic and acidic residues" evidence="2">
    <location>
        <begin position="430"/>
        <end position="458"/>
    </location>
</feature>
<evidence type="ECO:0000313" key="3">
    <source>
        <dbReference type="EMBL" id="KAF3510708.1"/>
    </source>
</evidence>